<dbReference type="AlphaFoldDB" id="A0A9D1D0K3"/>
<evidence type="ECO:0000313" key="1">
    <source>
        <dbReference type="EMBL" id="HIQ96142.1"/>
    </source>
</evidence>
<dbReference type="EMBL" id="DVFT01000092">
    <property type="protein sequence ID" value="HIQ96142.1"/>
    <property type="molecule type" value="Genomic_DNA"/>
</dbReference>
<dbReference type="InterPro" id="IPR023214">
    <property type="entry name" value="HAD_sf"/>
</dbReference>
<proteinExistence type="predicted"/>
<dbReference type="GO" id="GO:0016787">
    <property type="term" value="F:hydrolase activity"/>
    <property type="evidence" value="ECO:0007669"/>
    <property type="project" value="UniProtKB-KW"/>
</dbReference>
<organism evidence="1 2">
    <name type="scientific">Candidatus Limivivens merdigallinarum</name>
    <dbReference type="NCBI Taxonomy" id="2840859"/>
    <lineage>
        <taxon>Bacteria</taxon>
        <taxon>Bacillati</taxon>
        <taxon>Bacillota</taxon>
        <taxon>Clostridia</taxon>
        <taxon>Lachnospirales</taxon>
        <taxon>Lachnospiraceae</taxon>
        <taxon>Lachnospiraceae incertae sedis</taxon>
        <taxon>Candidatus Limivivens</taxon>
    </lineage>
</organism>
<dbReference type="NCBIfam" id="TIGR01549">
    <property type="entry name" value="HAD-SF-IA-v1"/>
    <property type="match status" value="1"/>
</dbReference>
<dbReference type="InterPro" id="IPR036412">
    <property type="entry name" value="HAD-like_sf"/>
</dbReference>
<dbReference type="SUPFAM" id="SSF56784">
    <property type="entry name" value="HAD-like"/>
    <property type="match status" value="1"/>
</dbReference>
<gene>
    <name evidence="1" type="ORF">IAB26_06240</name>
</gene>
<comment type="caution">
    <text evidence="1">The sequence shown here is derived from an EMBL/GenBank/DDBJ whole genome shotgun (WGS) entry which is preliminary data.</text>
</comment>
<dbReference type="Gene3D" id="1.10.150.400">
    <property type="match status" value="1"/>
</dbReference>
<keyword evidence="1" id="KW-0378">Hydrolase</keyword>
<accession>A0A9D1D0K3</accession>
<protein>
    <submittedName>
        <fullName evidence="1">HAD-IA family hydrolase</fullName>
    </submittedName>
</protein>
<reference evidence="1" key="1">
    <citation type="submission" date="2020-10" db="EMBL/GenBank/DDBJ databases">
        <authorList>
            <person name="Gilroy R."/>
        </authorList>
    </citation>
    <scope>NUCLEOTIDE SEQUENCE</scope>
    <source>
        <strain evidence="1">ChiSjej3B21-11622</strain>
    </source>
</reference>
<name>A0A9D1D0K3_9FIRM</name>
<reference evidence="1" key="2">
    <citation type="journal article" date="2021" name="PeerJ">
        <title>Extensive microbial diversity within the chicken gut microbiome revealed by metagenomics and culture.</title>
        <authorList>
            <person name="Gilroy R."/>
            <person name="Ravi A."/>
            <person name="Getino M."/>
            <person name="Pursley I."/>
            <person name="Horton D.L."/>
            <person name="Alikhan N.F."/>
            <person name="Baker D."/>
            <person name="Gharbi K."/>
            <person name="Hall N."/>
            <person name="Watson M."/>
            <person name="Adriaenssens E.M."/>
            <person name="Foster-Nyarko E."/>
            <person name="Jarju S."/>
            <person name="Secka A."/>
            <person name="Antonio M."/>
            <person name="Oren A."/>
            <person name="Chaudhuri R.R."/>
            <person name="La Ragione R."/>
            <person name="Hildebrand F."/>
            <person name="Pallen M.J."/>
        </authorList>
    </citation>
    <scope>NUCLEOTIDE SEQUENCE</scope>
    <source>
        <strain evidence="1">ChiSjej3B21-11622</strain>
    </source>
</reference>
<sequence>MGELKSTIYHSLVNRISGIRLRYHQYRLKNPGSLGRIKAWCYLCGLNLQYYLFRREELGLPAQYGYYETKRLAREESFQAFGQKPKELARRLLAYDVISFDVFDTLIFRPFSCPSDLFFFVGIRLGYRNFAQLRREAEGTARKEHFERTGNWEVTFEEIWEVLSRQTGIDKEIGMNCEWETELQFCFPNPYFREVLKILSEEGKTLVAASDMYLERKKVEKLLEKNGILVFRQVFVSSEEGSSKQEGTLYERIQTEYGKEKRYAHVGDGTFADVRMAGKHGFHPFWYPNVQEEGNHYRPMDMSAITGSMYRGLVNIRLHSQCEIYPMLYEYGYVYGGLLALGYCQFIHRFVREHGITRILFLARDGDILKQVYERLYPEETTVYVFWSRAAALKLCADYDKQDFFRRFLFHKVNQGYTQEQIFESMELSDMLEGFLEECSGKAGEEFTEKRAGACREYLLDNWEKVLSHYREQQKAAGTYFTGILKNAKKTAAVDIGWAGSGALALKTLVREEWKLDTEVYALIAGTNTWHNAEPDTSEGFFFTGQMESYLFSQRHNRDLWKFHNLNRDHNIYLEMLFASPTPSFKGFALSEEGKLVFRFGEQEQYPEKIRQIQTGILDFVEDWKRFFGSFKEEGWGTVSGRDAYAPVLCMLEDVRYQKALKKECSWNTNRNVE</sequence>
<dbReference type="Gene3D" id="3.40.50.1000">
    <property type="entry name" value="HAD superfamily/HAD-like"/>
    <property type="match status" value="1"/>
</dbReference>
<evidence type="ECO:0000313" key="2">
    <source>
        <dbReference type="Proteomes" id="UP000886886"/>
    </source>
</evidence>
<dbReference type="InterPro" id="IPR006439">
    <property type="entry name" value="HAD-SF_hydro_IA"/>
</dbReference>
<dbReference type="Proteomes" id="UP000886886">
    <property type="component" value="Unassembled WGS sequence"/>
</dbReference>